<name>Q69T80_ORYSJ</name>
<proteinExistence type="predicted"/>
<feature type="region of interest" description="Disordered" evidence="1">
    <location>
        <begin position="1"/>
        <end position="25"/>
    </location>
</feature>
<sequence>MVNYITTSDDDDETQDPQTSRGPGDEEAVLAGHENVIHILLWIPYKWSRYDYDWSSIGSIAILAPQLPLVEWSSYDYNRSSASDVAILPQPMQFVGHNYTPGLCPRSLTTITPTLEIEPIDPLHRSDKPPRDLREFRLGTPRADKVLSDSESRTTMKIQFNAVEDSMSPRSYTGID</sequence>
<reference evidence="3" key="1">
    <citation type="journal article" date="2005" name="Nature">
        <title>The map-based sequence of the rice genome.</title>
        <authorList>
            <consortium name="International rice genome sequencing project (IRGSP)"/>
            <person name="Matsumoto T."/>
            <person name="Wu J."/>
            <person name="Kanamori H."/>
            <person name="Katayose Y."/>
            <person name="Fujisawa M."/>
            <person name="Namiki N."/>
            <person name="Mizuno H."/>
            <person name="Yamamoto K."/>
            <person name="Antonio B.A."/>
            <person name="Baba T."/>
            <person name="Sakata K."/>
            <person name="Nagamura Y."/>
            <person name="Aoki H."/>
            <person name="Arikawa K."/>
            <person name="Arita K."/>
            <person name="Bito T."/>
            <person name="Chiden Y."/>
            <person name="Fujitsuka N."/>
            <person name="Fukunaka R."/>
            <person name="Hamada M."/>
            <person name="Harada C."/>
            <person name="Hayashi A."/>
            <person name="Hijishita S."/>
            <person name="Honda M."/>
            <person name="Hosokawa S."/>
            <person name="Ichikawa Y."/>
            <person name="Idonuma A."/>
            <person name="Iijima M."/>
            <person name="Ikeda M."/>
            <person name="Ikeno M."/>
            <person name="Ito K."/>
            <person name="Ito S."/>
            <person name="Ito T."/>
            <person name="Ito Y."/>
            <person name="Ito Y."/>
            <person name="Iwabuchi A."/>
            <person name="Kamiya K."/>
            <person name="Karasawa W."/>
            <person name="Kurita K."/>
            <person name="Katagiri S."/>
            <person name="Kikuta A."/>
            <person name="Kobayashi H."/>
            <person name="Kobayashi N."/>
            <person name="Machita K."/>
            <person name="Maehara T."/>
            <person name="Masukawa M."/>
            <person name="Mizubayashi T."/>
            <person name="Mukai Y."/>
            <person name="Nagasaki H."/>
            <person name="Nagata Y."/>
            <person name="Naito S."/>
            <person name="Nakashima M."/>
            <person name="Nakama Y."/>
            <person name="Nakamichi Y."/>
            <person name="Nakamura M."/>
            <person name="Meguro A."/>
            <person name="Negishi M."/>
            <person name="Ohta I."/>
            <person name="Ohta T."/>
            <person name="Okamoto M."/>
            <person name="Ono N."/>
            <person name="Saji S."/>
            <person name="Sakaguchi M."/>
            <person name="Sakai K."/>
            <person name="Shibata M."/>
            <person name="Shimokawa T."/>
            <person name="Song J."/>
            <person name="Takazaki Y."/>
            <person name="Terasawa K."/>
            <person name="Tsugane M."/>
            <person name="Tsuji K."/>
            <person name="Ueda S."/>
            <person name="Waki K."/>
            <person name="Yamagata H."/>
            <person name="Yamamoto M."/>
            <person name="Yamamoto S."/>
            <person name="Yamane H."/>
            <person name="Yoshiki S."/>
            <person name="Yoshihara R."/>
            <person name="Yukawa K."/>
            <person name="Zhong H."/>
            <person name="Yano M."/>
            <person name="Yuan Q."/>
            <person name="Ouyang S."/>
            <person name="Liu J."/>
            <person name="Jones K.M."/>
            <person name="Gansberger K."/>
            <person name="Moffat K."/>
            <person name="Hill J."/>
            <person name="Bera J."/>
            <person name="Fadrosh D."/>
            <person name="Jin S."/>
            <person name="Johri S."/>
            <person name="Kim M."/>
            <person name="Overton L."/>
            <person name="Reardon M."/>
            <person name="Tsitrin T."/>
            <person name="Vuong H."/>
            <person name="Weaver B."/>
            <person name="Ciecko A."/>
            <person name="Tallon L."/>
            <person name="Jackson J."/>
            <person name="Pai G."/>
            <person name="Aken S.V."/>
            <person name="Utterback T."/>
            <person name="Reidmuller S."/>
            <person name="Feldblyum T."/>
            <person name="Hsiao J."/>
            <person name="Zismann V."/>
            <person name="Iobst S."/>
            <person name="de Vazeille A.R."/>
            <person name="Buell C.R."/>
            <person name="Ying K."/>
            <person name="Li Y."/>
            <person name="Lu T."/>
            <person name="Huang Y."/>
            <person name="Zhao Q."/>
            <person name="Feng Q."/>
            <person name="Zhang L."/>
            <person name="Zhu J."/>
            <person name="Weng Q."/>
            <person name="Mu J."/>
            <person name="Lu Y."/>
            <person name="Fan D."/>
            <person name="Liu Y."/>
            <person name="Guan J."/>
            <person name="Zhang Y."/>
            <person name="Yu S."/>
            <person name="Liu X."/>
            <person name="Zhang Y."/>
            <person name="Hong G."/>
            <person name="Han B."/>
            <person name="Choisne N."/>
            <person name="Demange N."/>
            <person name="Orjeda G."/>
            <person name="Samain S."/>
            <person name="Cattolico L."/>
            <person name="Pelletier E."/>
            <person name="Couloux A."/>
            <person name="Segurens B."/>
            <person name="Wincker P."/>
            <person name="D'Hont A."/>
            <person name="Scarpelli C."/>
            <person name="Weissenbach J."/>
            <person name="Salanoubat M."/>
            <person name="Quetier F."/>
            <person name="Yu Y."/>
            <person name="Kim H.R."/>
            <person name="Rambo T."/>
            <person name="Currie J."/>
            <person name="Collura K."/>
            <person name="Luo M."/>
            <person name="Yang T."/>
            <person name="Ammiraju J.S.S."/>
            <person name="Engler F."/>
            <person name="Soderlund C."/>
            <person name="Wing R.A."/>
            <person name="Palmer L.E."/>
            <person name="de la Bastide M."/>
            <person name="Spiegel L."/>
            <person name="Nascimento L."/>
            <person name="Zutavern T."/>
            <person name="O'Shaughnessy A."/>
            <person name="Dike S."/>
            <person name="Dedhia N."/>
            <person name="Preston R."/>
            <person name="Balija V."/>
            <person name="McCombie W.R."/>
            <person name="Chow T."/>
            <person name="Chen H."/>
            <person name="Chung M."/>
            <person name="Chen C."/>
            <person name="Shaw J."/>
            <person name="Wu H."/>
            <person name="Hsiao K."/>
            <person name="Chao Y."/>
            <person name="Chu M."/>
            <person name="Cheng C."/>
            <person name="Hour A."/>
            <person name="Lee P."/>
            <person name="Lin S."/>
            <person name="Lin Y."/>
            <person name="Liou J."/>
            <person name="Liu S."/>
            <person name="Hsing Y."/>
            <person name="Raghuvanshi S."/>
            <person name="Mohanty A."/>
            <person name="Bharti A.K."/>
            <person name="Gaur A."/>
            <person name="Gupta V."/>
            <person name="Kumar D."/>
            <person name="Ravi V."/>
            <person name="Vij S."/>
            <person name="Kapur A."/>
            <person name="Khurana P."/>
            <person name="Khurana P."/>
            <person name="Khurana J.P."/>
            <person name="Tyagi A.K."/>
            <person name="Gaikwad K."/>
            <person name="Singh A."/>
            <person name="Dalal V."/>
            <person name="Srivastava S."/>
            <person name="Dixit A."/>
            <person name="Pal A.K."/>
            <person name="Ghazi I.A."/>
            <person name="Yadav M."/>
            <person name="Pandit A."/>
            <person name="Bhargava A."/>
            <person name="Sureshbabu K."/>
            <person name="Batra K."/>
            <person name="Sharma T.R."/>
            <person name="Mohapatra T."/>
            <person name="Singh N.K."/>
            <person name="Messing J."/>
            <person name="Nelson A.B."/>
            <person name="Fuks G."/>
            <person name="Kavchok S."/>
            <person name="Keizer G."/>
            <person name="Linton E."/>
            <person name="Llaca V."/>
            <person name="Song R."/>
            <person name="Tanyolac B."/>
            <person name="Young S."/>
            <person name="Ho-Il K."/>
            <person name="Hahn J.H."/>
            <person name="Sangsakoo G."/>
            <person name="Vanavichit A."/>
            <person name="de Mattos Luiz.A.T."/>
            <person name="Zimmer P.D."/>
            <person name="Malone G."/>
            <person name="Dellagostin O."/>
            <person name="de Oliveira A.C."/>
            <person name="Bevan M."/>
            <person name="Bancroft I."/>
            <person name="Minx P."/>
            <person name="Cordum H."/>
            <person name="Wilson R."/>
            <person name="Cheng Z."/>
            <person name="Jin W."/>
            <person name="Jiang J."/>
            <person name="Leong S.A."/>
            <person name="Iwama H."/>
            <person name="Gojobori T."/>
            <person name="Itoh T."/>
            <person name="Niimura Y."/>
            <person name="Fujii Y."/>
            <person name="Habara T."/>
            <person name="Sakai H."/>
            <person name="Sato Y."/>
            <person name="Wilson G."/>
            <person name="Kumar K."/>
            <person name="McCouch S."/>
            <person name="Juretic N."/>
            <person name="Hoen D."/>
            <person name="Wright S."/>
            <person name="Bruskiewich R."/>
            <person name="Bureau T."/>
            <person name="Miyao A."/>
            <person name="Hirochika H."/>
            <person name="Nishikawa T."/>
            <person name="Kadowaki K."/>
            <person name="Sugiura M."/>
            <person name="Burr B."/>
            <person name="Sasaki T."/>
        </authorList>
    </citation>
    <scope>NUCLEOTIDE SEQUENCE [LARGE SCALE GENOMIC DNA]</scope>
    <source>
        <strain evidence="3">cv. Nipponbare</strain>
    </source>
</reference>
<gene>
    <name evidence="2" type="primary">P0652D10.29</name>
</gene>
<dbReference type="AlphaFoldDB" id="Q69T80"/>
<evidence type="ECO:0000313" key="2">
    <source>
        <dbReference type="EMBL" id="BAD33244.1"/>
    </source>
</evidence>
<dbReference type="Proteomes" id="UP000000763">
    <property type="component" value="Chromosome 6"/>
</dbReference>
<evidence type="ECO:0000313" key="3">
    <source>
        <dbReference type="Proteomes" id="UP000000763"/>
    </source>
</evidence>
<dbReference type="EMBL" id="AP004757">
    <property type="protein sequence ID" value="BAD33244.1"/>
    <property type="molecule type" value="Genomic_DNA"/>
</dbReference>
<evidence type="ECO:0000256" key="1">
    <source>
        <dbReference type="SAM" id="MobiDB-lite"/>
    </source>
</evidence>
<organism evidence="2 3">
    <name type="scientific">Oryza sativa subsp. japonica</name>
    <name type="common">Rice</name>
    <dbReference type="NCBI Taxonomy" id="39947"/>
    <lineage>
        <taxon>Eukaryota</taxon>
        <taxon>Viridiplantae</taxon>
        <taxon>Streptophyta</taxon>
        <taxon>Embryophyta</taxon>
        <taxon>Tracheophyta</taxon>
        <taxon>Spermatophyta</taxon>
        <taxon>Magnoliopsida</taxon>
        <taxon>Liliopsida</taxon>
        <taxon>Poales</taxon>
        <taxon>Poaceae</taxon>
        <taxon>BOP clade</taxon>
        <taxon>Oryzoideae</taxon>
        <taxon>Oryzeae</taxon>
        <taxon>Oryzinae</taxon>
        <taxon>Oryza</taxon>
        <taxon>Oryza sativa</taxon>
    </lineage>
</organism>
<accession>Q69T80</accession>
<reference evidence="3" key="2">
    <citation type="journal article" date="2008" name="Nucleic Acids Res.">
        <title>The rice annotation project database (RAP-DB): 2008 update.</title>
        <authorList>
            <consortium name="The rice annotation project (RAP)"/>
        </authorList>
    </citation>
    <scope>GENOME REANNOTATION</scope>
    <source>
        <strain evidence="3">cv. Nipponbare</strain>
    </source>
</reference>
<protein>
    <submittedName>
        <fullName evidence="2">Mucin-like</fullName>
    </submittedName>
</protein>